<dbReference type="Proteomes" id="UP001597267">
    <property type="component" value="Unassembled WGS sequence"/>
</dbReference>
<evidence type="ECO:0000313" key="1">
    <source>
        <dbReference type="EMBL" id="MFD1670539.1"/>
    </source>
</evidence>
<dbReference type="PANTHER" id="PTHR30348">
    <property type="entry name" value="UNCHARACTERIZED PROTEIN YECE"/>
    <property type="match status" value="1"/>
</dbReference>
<dbReference type="InterPro" id="IPR036520">
    <property type="entry name" value="UPF0759_sf"/>
</dbReference>
<accession>A0ABW4J4G5</accession>
<dbReference type="Gene3D" id="3.20.20.410">
    <property type="entry name" value="Protein of unknown function UPF0759"/>
    <property type="match status" value="1"/>
</dbReference>
<proteinExistence type="predicted"/>
<dbReference type="SUPFAM" id="SSF117396">
    <property type="entry name" value="TM1631-like"/>
    <property type="match status" value="1"/>
</dbReference>
<name>A0ABW4J4G5_9LACO</name>
<keyword evidence="2" id="KW-1185">Reference proteome</keyword>
<dbReference type="PANTHER" id="PTHR30348:SF13">
    <property type="entry name" value="UPF0759 PROTEIN YUNF"/>
    <property type="match status" value="1"/>
</dbReference>
<dbReference type="RefSeq" id="WP_125714635.1">
    <property type="nucleotide sequence ID" value="NZ_JBHTOP010000001.1"/>
</dbReference>
<sequence length="278" mass="31672">MITIGLTTWREHQSLMPEKSALTLGDYAGFFPVVEIDSLFYGLKTPAQVQNWVNQVPSGFQFVVKALGTMTQHDREKEPTMALETVFKQYRQTIAPLVAANKLQTILLQFPPFFKLEPANVRYLNNLRHWLPKLPLAVEFRNPTWYEPRYVAQTISLLKRLQITLVVADEPQTNVNSVPFYPVVTNPKLALLRLHGRNMAGWLNQDAKWRKTRTLYRYNTDELTAIAATVRQLATQAENVCIIFNNNSGGDAADNALALQQILGLTFEGLAPRQMDLW</sequence>
<organism evidence="1 2">
    <name type="scientific">Agrilactobacillus yilanensis</name>
    <dbReference type="NCBI Taxonomy" id="2485997"/>
    <lineage>
        <taxon>Bacteria</taxon>
        <taxon>Bacillati</taxon>
        <taxon>Bacillota</taxon>
        <taxon>Bacilli</taxon>
        <taxon>Lactobacillales</taxon>
        <taxon>Lactobacillaceae</taxon>
        <taxon>Agrilactobacillus</taxon>
    </lineage>
</organism>
<evidence type="ECO:0000313" key="2">
    <source>
        <dbReference type="Proteomes" id="UP001597267"/>
    </source>
</evidence>
<dbReference type="Pfam" id="PF01904">
    <property type="entry name" value="DUF72"/>
    <property type="match status" value="1"/>
</dbReference>
<comment type="caution">
    <text evidence="1">The sequence shown here is derived from an EMBL/GenBank/DDBJ whole genome shotgun (WGS) entry which is preliminary data.</text>
</comment>
<gene>
    <name evidence="1" type="ORF">ACFQ5M_00345</name>
</gene>
<dbReference type="InterPro" id="IPR002763">
    <property type="entry name" value="DUF72"/>
</dbReference>
<dbReference type="EMBL" id="JBHTOP010000001">
    <property type="protein sequence ID" value="MFD1670539.1"/>
    <property type="molecule type" value="Genomic_DNA"/>
</dbReference>
<protein>
    <submittedName>
        <fullName evidence="1">DUF72 domain-containing protein</fullName>
    </submittedName>
</protein>
<reference evidence="2" key="1">
    <citation type="journal article" date="2019" name="Int. J. Syst. Evol. Microbiol.">
        <title>The Global Catalogue of Microorganisms (GCM) 10K type strain sequencing project: providing services to taxonomists for standard genome sequencing and annotation.</title>
        <authorList>
            <consortium name="The Broad Institute Genomics Platform"/>
            <consortium name="The Broad Institute Genome Sequencing Center for Infectious Disease"/>
            <person name="Wu L."/>
            <person name="Ma J."/>
        </authorList>
    </citation>
    <scope>NUCLEOTIDE SEQUENCE [LARGE SCALE GENOMIC DNA]</scope>
    <source>
        <strain evidence="2">CCM 8896</strain>
    </source>
</reference>